<gene>
    <name evidence="3" type="ORF">AGERDE_LOCUS12540</name>
</gene>
<evidence type="ECO:0000313" key="3">
    <source>
        <dbReference type="EMBL" id="CAG8677921.1"/>
    </source>
</evidence>
<sequence>GRQPVRGSKSQKISLSSDWRLQLASMKLELLVIANQPCCGEYVLESCTHRPSNHEKGKDYSVSPTDEPNVKTYNFHNDKLRSVFRNDRVPVRITQEAYDGKDYTYRGHFEEGKDYRYIRKDWYYGENYQGNRGTNIFGEEVEANPETSAPEKNFNTTVSPVNDNKKDNDSLPYLIGGSVIMASAGIIGYCLMKKNRGKKKKWLESQAKEGESPVFEINNSLRFILSTTRHVKSCGKSRGPPRKAKYSLVTDSELVP</sequence>
<dbReference type="EMBL" id="CAJVPL010009377">
    <property type="protein sequence ID" value="CAG8677921.1"/>
    <property type="molecule type" value="Genomic_DNA"/>
</dbReference>
<evidence type="ECO:0000256" key="2">
    <source>
        <dbReference type="SAM" id="Phobius"/>
    </source>
</evidence>
<dbReference type="OrthoDB" id="2448484at2759"/>
<proteinExistence type="predicted"/>
<dbReference type="Proteomes" id="UP000789831">
    <property type="component" value="Unassembled WGS sequence"/>
</dbReference>
<feature type="non-terminal residue" evidence="3">
    <location>
        <position position="1"/>
    </location>
</feature>
<feature type="region of interest" description="Disordered" evidence="1">
    <location>
        <begin position="50"/>
        <end position="69"/>
    </location>
</feature>
<keyword evidence="4" id="KW-1185">Reference proteome</keyword>
<keyword evidence="2" id="KW-1133">Transmembrane helix</keyword>
<name>A0A9N9HIC3_9GLOM</name>
<protein>
    <submittedName>
        <fullName evidence="3">13300_t:CDS:1</fullName>
    </submittedName>
</protein>
<feature type="region of interest" description="Disordered" evidence="1">
    <location>
        <begin position="232"/>
        <end position="256"/>
    </location>
</feature>
<feature type="compositionally biased region" description="Basic residues" evidence="1">
    <location>
        <begin position="232"/>
        <end position="245"/>
    </location>
</feature>
<reference evidence="3" key="1">
    <citation type="submission" date="2021-06" db="EMBL/GenBank/DDBJ databases">
        <authorList>
            <person name="Kallberg Y."/>
            <person name="Tangrot J."/>
            <person name="Rosling A."/>
        </authorList>
    </citation>
    <scope>NUCLEOTIDE SEQUENCE</scope>
    <source>
        <strain evidence="3">MT106</strain>
    </source>
</reference>
<evidence type="ECO:0000256" key="1">
    <source>
        <dbReference type="SAM" id="MobiDB-lite"/>
    </source>
</evidence>
<feature type="transmembrane region" description="Helical" evidence="2">
    <location>
        <begin position="171"/>
        <end position="192"/>
    </location>
</feature>
<organism evidence="3 4">
    <name type="scientific">Ambispora gerdemannii</name>
    <dbReference type="NCBI Taxonomy" id="144530"/>
    <lineage>
        <taxon>Eukaryota</taxon>
        <taxon>Fungi</taxon>
        <taxon>Fungi incertae sedis</taxon>
        <taxon>Mucoromycota</taxon>
        <taxon>Glomeromycotina</taxon>
        <taxon>Glomeromycetes</taxon>
        <taxon>Archaeosporales</taxon>
        <taxon>Ambisporaceae</taxon>
        <taxon>Ambispora</taxon>
    </lineage>
</organism>
<keyword evidence="2" id="KW-0472">Membrane</keyword>
<accession>A0A9N9HIC3</accession>
<evidence type="ECO:0000313" key="4">
    <source>
        <dbReference type="Proteomes" id="UP000789831"/>
    </source>
</evidence>
<dbReference type="AlphaFoldDB" id="A0A9N9HIC3"/>
<keyword evidence="2" id="KW-0812">Transmembrane</keyword>
<feature type="non-terminal residue" evidence="3">
    <location>
        <position position="256"/>
    </location>
</feature>
<comment type="caution">
    <text evidence="3">The sequence shown here is derived from an EMBL/GenBank/DDBJ whole genome shotgun (WGS) entry which is preliminary data.</text>
</comment>